<dbReference type="Pfam" id="PF06983">
    <property type="entry name" value="3-dmu-9_3-mt"/>
    <property type="match status" value="1"/>
</dbReference>
<accession>A0A0R1IXA2</accession>
<keyword evidence="3" id="KW-1185">Reference proteome</keyword>
<dbReference type="InterPro" id="IPR028973">
    <property type="entry name" value="PhnB-like"/>
</dbReference>
<dbReference type="PANTHER" id="PTHR33990">
    <property type="entry name" value="PROTEIN YJDN-RELATED"/>
    <property type="match status" value="1"/>
</dbReference>
<dbReference type="EMBL" id="AZDG01000020">
    <property type="protein sequence ID" value="KRK63885.1"/>
    <property type="molecule type" value="Genomic_DNA"/>
</dbReference>
<name>A0A0R1IXA2_9LACO</name>
<protein>
    <recommendedName>
        <fullName evidence="1">PhnB-like domain-containing protein</fullName>
    </recommendedName>
</protein>
<sequence length="156" mass="17586">MSRMQSQIYPYFSFKNAKEAIEYYQEVFGATDVYRLSPKAEQAKQFGLPENADLDSMTMHAGFTILGMKVECADAFTGDSEPSGQISLLLDINSEDAESAKAADDFYEKLKNSGEVKITMPFEEQFWGGKMGSFTDKYGINWMLHTSPWSKSVDHN</sequence>
<gene>
    <name evidence="2" type="ORF">FC72_GL001016</name>
</gene>
<reference evidence="2 3" key="1">
    <citation type="journal article" date="2015" name="Genome Announc.">
        <title>Expanding the biotechnology potential of lactobacilli through comparative genomics of 213 strains and associated genera.</title>
        <authorList>
            <person name="Sun Z."/>
            <person name="Harris H.M."/>
            <person name="McCann A."/>
            <person name="Guo C."/>
            <person name="Argimon S."/>
            <person name="Zhang W."/>
            <person name="Yang X."/>
            <person name="Jeffery I.B."/>
            <person name="Cooney J.C."/>
            <person name="Kagawa T.F."/>
            <person name="Liu W."/>
            <person name="Song Y."/>
            <person name="Salvetti E."/>
            <person name="Wrobel A."/>
            <person name="Rasinkangas P."/>
            <person name="Parkhill J."/>
            <person name="Rea M.C."/>
            <person name="O'Sullivan O."/>
            <person name="Ritari J."/>
            <person name="Douillard F.P."/>
            <person name="Paul Ross R."/>
            <person name="Yang R."/>
            <person name="Briner A.E."/>
            <person name="Felis G.E."/>
            <person name="de Vos W.M."/>
            <person name="Barrangou R."/>
            <person name="Klaenhammer T.R."/>
            <person name="Caufield P.W."/>
            <person name="Cui Y."/>
            <person name="Zhang H."/>
            <person name="O'Toole P.W."/>
        </authorList>
    </citation>
    <scope>NUCLEOTIDE SEQUENCE [LARGE SCALE GENOMIC DNA]</scope>
    <source>
        <strain evidence="2 3">DSM 20183</strain>
    </source>
</reference>
<dbReference type="PANTHER" id="PTHR33990:SF5">
    <property type="entry name" value="PHNB-LIKE DOMAIN-CONTAINING PROTEIN"/>
    <property type="match status" value="1"/>
</dbReference>
<organism evidence="2 3">
    <name type="scientific">Companilactobacillus tucceti DSM 20183</name>
    <dbReference type="NCBI Taxonomy" id="1423811"/>
    <lineage>
        <taxon>Bacteria</taxon>
        <taxon>Bacillati</taxon>
        <taxon>Bacillota</taxon>
        <taxon>Bacilli</taxon>
        <taxon>Lactobacillales</taxon>
        <taxon>Lactobacillaceae</taxon>
        <taxon>Companilactobacillus</taxon>
    </lineage>
</organism>
<dbReference type="CDD" id="cd06588">
    <property type="entry name" value="PhnB_like"/>
    <property type="match status" value="1"/>
</dbReference>
<evidence type="ECO:0000259" key="1">
    <source>
        <dbReference type="Pfam" id="PF06983"/>
    </source>
</evidence>
<dbReference type="SUPFAM" id="SSF54593">
    <property type="entry name" value="Glyoxalase/Bleomycin resistance protein/Dihydroxybiphenyl dioxygenase"/>
    <property type="match status" value="1"/>
</dbReference>
<dbReference type="PATRIC" id="fig|1423811.3.peg.1028"/>
<comment type="caution">
    <text evidence="2">The sequence shown here is derived from an EMBL/GenBank/DDBJ whole genome shotgun (WGS) entry which is preliminary data.</text>
</comment>
<dbReference type="STRING" id="1423811.FC72_GL001016"/>
<dbReference type="Proteomes" id="UP000050929">
    <property type="component" value="Unassembled WGS sequence"/>
</dbReference>
<evidence type="ECO:0000313" key="2">
    <source>
        <dbReference type="EMBL" id="KRK63885.1"/>
    </source>
</evidence>
<evidence type="ECO:0000313" key="3">
    <source>
        <dbReference type="Proteomes" id="UP000050929"/>
    </source>
</evidence>
<feature type="domain" description="PhnB-like" evidence="1">
    <location>
        <begin position="12"/>
        <end position="143"/>
    </location>
</feature>
<dbReference type="AlphaFoldDB" id="A0A0R1IXA2"/>
<proteinExistence type="predicted"/>
<dbReference type="Gene3D" id="3.10.180.10">
    <property type="entry name" value="2,3-Dihydroxybiphenyl 1,2-Dioxygenase, domain 1"/>
    <property type="match status" value="1"/>
</dbReference>
<dbReference type="InterPro" id="IPR029068">
    <property type="entry name" value="Glyas_Bleomycin-R_OHBP_Dase"/>
</dbReference>